<feature type="transmembrane region" description="Helical" evidence="9">
    <location>
        <begin position="928"/>
        <end position="953"/>
    </location>
</feature>
<feature type="transmembrane region" description="Helical" evidence="9">
    <location>
        <begin position="395"/>
        <end position="416"/>
    </location>
</feature>
<feature type="transmembrane region" description="Helical" evidence="9">
    <location>
        <begin position="1009"/>
        <end position="1031"/>
    </location>
</feature>
<dbReference type="Pfam" id="PF00873">
    <property type="entry name" value="ACR_tran"/>
    <property type="match status" value="1"/>
</dbReference>
<feature type="transmembrane region" description="Helical" evidence="9">
    <location>
        <begin position="343"/>
        <end position="362"/>
    </location>
</feature>
<organism evidence="11">
    <name type="scientific">Accumulibacter regalis</name>
    <dbReference type="NCBI Taxonomy" id="522306"/>
    <lineage>
        <taxon>Bacteria</taxon>
        <taxon>Pseudomonadati</taxon>
        <taxon>Pseudomonadota</taxon>
        <taxon>Betaproteobacteria</taxon>
        <taxon>Candidatus Accumulibacter</taxon>
    </lineage>
</organism>
<dbReference type="eggNOG" id="COG0841">
    <property type="taxonomic scope" value="Bacteria"/>
</dbReference>
<feature type="transmembrane region" description="Helical" evidence="9">
    <location>
        <begin position="877"/>
        <end position="895"/>
    </location>
</feature>
<comment type="similarity">
    <text evidence="2 9">Belongs to the resistance-nodulation-cell division (RND) (TC 2.A.6) family.</text>
</comment>
<dbReference type="GO" id="GO:0042910">
    <property type="term" value="F:xenobiotic transmembrane transporter activity"/>
    <property type="evidence" value="ECO:0007669"/>
    <property type="project" value="TreeGrafter"/>
</dbReference>
<dbReference type="NCBIfam" id="NF000282">
    <property type="entry name" value="RND_permease_1"/>
    <property type="match status" value="1"/>
</dbReference>
<dbReference type="OrthoDB" id="9176627at2"/>
<gene>
    <name evidence="11" type="ordered locus">CAP2UW1_0166</name>
</gene>
<evidence type="ECO:0000259" key="10">
    <source>
        <dbReference type="PROSITE" id="PS50156"/>
    </source>
</evidence>
<dbReference type="SUPFAM" id="SSF82866">
    <property type="entry name" value="Multidrug efflux transporter AcrB transmembrane domain"/>
    <property type="match status" value="2"/>
</dbReference>
<dbReference type="Gene3D" id="1.20.1640.10">
    <property type="entry name" value="Multidrug efflux transporter AcrB transmembrane domain"/>
    <property type="match status" value="2"/>
</dbReference>
<keyword evidence="3 9" id="KW-0813">Transport</keyword>
<comment type="subcellular location">
    <subcellularLocation>
        <location evidence="1 9">Cell inner membrane</location>
        <topology evidence="1 9">Multi-pass membrane protein</topology>
    </subcellularLocation>
</comment>
<dbReference type="FunFam" id="1.20.1640.10:FF:000001">
    <property type="entry name" value="Efflux pump membrane transporter"/>
    <property type="match status" value="1"/>
</dbReference>
<dbReference type="Gene3D" id="3.30.70.1440">
    <property type="entry name" value="Multidrug efflux transporter AcrB pore domain"/>
    <property type="match status" value="1"/>
</dbReference>
<keyword evidence="5 9" id="KW-0997">Cell inner membrane</keyword>
<dbReference type="KEGG" id="app:CAP2UW1_0166"/>
<dbReference type="PRINTS" id="PR00702">
    <property type="entry name" value="ACRIFLAVINRP"/>
</dbReference>
<keyword evidence="6 9" id="KW-0812">Transmembrane</keyword>
<dbReference type="GO" id="GO:0009636">
    <property type="term" value="P:response to toxic substance"/>
    <property type="evidence" value="ECO:0007669"/>
    <property type="project" value="UniProtKB-ARBA"/>
</dbReference>
<dbReference type="InterPro" id="IPR001036">
    <property type="entry name" value="Acrflvin-R"/>
</dbReference>
<feature type="transmembrane region" description="Helical" evidence="9">
    <location>
        <begin position="12"/>
        <end position="33"/>
    </location>
</feature>
<dbReference type="STRING" id="522306.CAP2UW1_0166"/>
<feature type="transmembrane region" description="Helical" evidence="9">
    <location>
        <begin position="974"/>
        <end position="997"/>
    </location>
</feature>
<dbReference type="FunFam" id="3.30.70.1430:FF:000001">
    <property type="entry name" value="Efflux pump membrane transporter"/>
    <property type="match status" value="1"/>
</dbReference>
<evidence type="ECO:0000256" key="3">
    <source>
        <dbReference type="ARBA" id="ARBA00022448"/>
    </source>
</evidence>
<dbReference type="AlphaFoldDB" id="C7RJG1"/>
<feature type="transmembrane region" description="Helical" evidence="9">
    <location>
        <begin position="473"/>
        <end position="500"/>
    </location>
</feature>
<keyword evidence="8 9" id="KW-0472">Membrane</keyword>
<keyword evidence="7 9" id="KW-1133">Transmembrane helix</keyword>
<keyword evidence="4" id="KW-1003">Cell membrane</keyword>
<evidence type="ECO:0000256" key="7">
    <source>
        <dbReference type="ARBA" id="ARBA00022989"/>
    </source>
</evidence>
<evidence type="ECO:0000256" key="6">
    <source>
        <dbReference type="ARBA" id="ARBA00022692"/>
    </source>
</evidence>
<name>C7RJG1_ACCRE</name>
<dbReference type="Gene3D" id="3.30.70.1320">
    <property type="entry name" value="Multidrug efflux transporter AcrB pore domain like"/>
    <property type="match status" value="1"/>
</dbReference>
<feature type="domain" description="SSD" evidence="10">
    <location>
        <begin position="403"/>
        <end position="498"/>
    </location>
</feature>
<evidence type="ECO:0000256" key="2">
    <source>
        <dbReference type="ARBA" id="ARBA00010942"/>
    </source>
</evidence>
<dbReference type="SUPFAM" id="SSF82714">
    <property type="entry name" value="Multidrug efflux transporter AcrB TolC docking domain, DN and DC subdomains"/>
    <property type="match status" value="2"/>
</dbReference>
<evidence type="ECO:0000256" key="9">
    <source>
        <dbReference type="RuleBase" id="RU364070"/>
    </source>
</evidence>
<dbReference type="EMBL" id="CP001715">
    <property type="protein sequence ID" value="ACV33525.1"/>
    <property type="molecule type" value="Genomic_DNA"/>
</dbReference>
<reference evidence="11" key="1">
    <citation type="submission" date="2009-08" db="EMBL/GenBank/DDBJ databases">
        <authorList>
            <consortium name="US DOE Joint Genome Institute"/>
            <person name="Lucas S."/>
            <person name="Copeland A."/>
            <person name="Lapidus A."/>
            <person name="Glavina del Rio T."/>
            <person name="Dalin E."/>
            <person name="Tice H."/>
            <person name="Bruce D."/>
            <person name="Barry K."/>
            <person name="Pitluck S."/>
            <person name="Lowry S."/>
            <person name="Larimer F."/>
            <person name="Land M."/>
            <person name="Hauser L."/>
            <person name="Kyrpides N."/>
            <person name="Ivanova N."/>
            <person name="McMahon K.D."/>
            <person name="Hugenholtz P."/>
        </authorList>
    </citation>
    <scope>NUCLEOTIDE SEQUENCE</scope>
    <source>
        <strain evidence="11">UW-1</strain>
    </source>
</reference>
<dbReference type="PANTHER" id="PTHR32063">
    <property type="match status" value="1"/>
</dbReference>
<dbReference type="HOGENOM" id="CLU_002755_1_1_4"/>
<feature type="transmembrane region" description="Helical" evidence="9">
    <location>
        <begin position="902"/>
        <end position="922"/>
    </location>
</feature>
<dbReference type="InterPro" id="IPR000731">
    <property type="entry name" value="SSD"/>
</dbReference>
<dbReference type="Gene3D" id="3.30.70.1430">
    <property type="entry name" value="Multidrug efflux transporter AcrB pore domain"/>
    <property type="match status" value="2"/>
</dbReference>
<feature type="transmembrane region" description="Helical" evidence="9">
    <location>
        <begin position="369"/>
        <end position="389"/>
    </location>
</feature>
<dbReference type="InterPro" id="IPR004764">
    <property type="entry name" value="MdtF-like"/>
</dbReference>
<dbReference type="Gene3D" id="3.30.2090.10">
    <property type="entry name" value="Multidrug efflux transporter AcrB TolC docking domain, DN and DC subdomains"/>
    <property type="match status" value="2"/>
</dbReference>
<evidence type="ECO:0000256" key="8">
    <source>
        <dbReference type="ARBA" id="ARBA00023136"/>
    </source>
</evidence>
<sequence precursor="true">MFSRFFIERPIFAAVVAIILSIAGLVSIFVMPVQQYPAITPVQVTVQATYPGADSKTLADSVAAPIEAQINGVDKMLYMTSSSSATGQLLLTVYFALDADPDIAQVQVQNRVNLALPQLPSAVTQQGVSVQKKSSTIMMLLGVTGKGGRYSPGYVANYANVYVLDALKRVPGAGQAQIMGVADQAMRIWMNPDRMASLAITTSDIANAINTQNALFGAGQIGQQPTADAVELSFPVVTQSPFTDPRQYEKIILRANQDGSAIVRVGDVARAEVGLRQYVVNTRINGEPTTLIAIYQQPGANGLVVSQAVRAALTEMKSRFPEGLDVVVALDTNDFVRLSIEEVLKTLAAAMVLVVLIVYLFLQNLRTTLICAVAIVVALVGTFAGMLALGFSINLLTLFGLILAIGMVVDDAIVVVENVERNMAQHHLAAKEATIRSLGEIGSSLVAVVLVMASVFVPAAFLAGTTGQLYRQFAITIVISVSISGFVALTLTPAMCALLLKHSPAPQRGFFAWFNRQVDRVTRAFGHAVEWVIKRMLLAFVLLGVFLYSIWHLFHLLPTSFVPNEDQGYAMVAIIMPQSASLDRTQAVADRVDAILAQIPGVDRRSMITGYSLIDAGYKANAATFFVTFKDFATRYGSLDSARSQNARAILLAFYDQAKHIEEAIVLPIAPPAIPGIGTTGGFEFWIQDTAAGDPLKLDALTRAFLDKARTRPELASLNSTFNAQAQQLRADVDRDKATLLGLQVQDVYSAIQAQFGSLTASQFSQFSRVWWVIVQSDASFRQQPADLTRLYTRNNQGKMVPLSAVVTTHWTVGPDILPHFNGFPAAKVIGNPAPGFSSGQAIAAMEEVAGEILPAGYTFAWSGLAFEEKKSRGTSALAFVFGLLIVFLVLAAQYESWTLPGAVMTAVPFGILGALLTNWARGLENDVYFQIGLLVLIGLGAKNAVLRVSAAVDFRKQGKSIMEATVLAGEQRLRPIIMTSLAFAFGCLPLALALGAGANARHSIGTGIIGGMIGETTLAMLYVPLFFYLFDRLAERRKGGGAPAAAAAPPTGQRE</sequence>
<evidence type="ECO:0000256" key="4">
    <source>
        <dbReference type="ARBA" id="ARBA00022475"/>
    </source>
</evidence>
<evidence type="ECO:0000313" key="11">
    <source>
        <dbReference type="EMBL" id="ACV33525.1"/>
    </source>
</evidence>
<dbReference type="GO" id="GO:0015562">
    <property type="term" value="F:efflux transmembrane transporter activity"/>
    <property type="evidence" value="ECO:0007669"/>
    <property type="project" value="InterPro"/>
</dbReference>
<dbReference type="NCBIfam" id="TIGR00915">
    <property type="entry name" value="2A0602"/>
    <property type="match status" value="1"/>
</dbReference>
<dbReference type="GO" id="GO:0005886">
    <property type="term" value="C:plasma membrane"/>
    <property type="evidence" value="ECO:0007669"/>
    <property type="project" value="UniProtKB-SubCell"/>
</dbReference>
<reference evidence="11" key="2">
    <citation type="submission" date="2009-09" db="EMBL/GenBank/DDBJ databases">
        <title>Complete sequence of chromosome of Candidatus Accumulibacter phosphatis clade IIA str. UW-1.</title>
        <authorList>
            <consortium name="US DOE Joint Genome Institute"/>
            <person name="Martin H.G."/>
            <person name="Ivanova N."/>
            <person name="Kunin V."/>
            <person name="Warnecke F."/>
            <person name="Barry K."/>
            <person name="He S."/>
            <person name="Salamov A."/>
            <person name="Szeto E."/>
            <person name="Dalin E."/>
            <person name="Pangilinan J.L."/>
            <person name="Lapidus A."/>
            <person name="Lowry S."/>
            <person name="Kyrpides N.C."/>
            <person name="McMahon K.D."/>
            <person name="Hugenholtz P."/>
        </authorList>
    </citation>
    <scope>NUCLEOTIDE SEQUENCE [LARGE SCALE GENOMIC DNA]</scope>
    <source>
        <strain evidence="11">UW-1</strain>
    </source>
</reference>
<dbReference type="PROSITE" id="PS50156">
    <property type="entry name" value="SSD"/>
    <property type="match status" value="1"/>
</dbReference>
<feature type="transmembrane region" description="Helical" evidence="9">
    <location>
        <begin position="536"/>
        <end position="554"/>
    </location>
</feature>
<evidence type="ECO:0000256" key="1">
    <source>
        <dbReference type="ARBA" id="ARBA00004429"/>
    </source>
</evidence>
<accession>C7RJG1</accession>
<feature type="transmembrane region" description="Helical" evidence="9">
    <location>
        <begin position="437"/>
        <end position="461"/>
    </location>
</feature>
<dbReference type="SUPFAM" id="SSF82693">
    <property type="entry name" value="Multidrug efflux transporter AcrB pore domain, PN1, PN2, PC1 and PC2 subdomains"/>
    <property type="match status" value="3"/>
</dbReference>
<evidence type="ECO:0000256" key="5">
    <source>
        <dbReference type="ARBA" id="ARBA00022519"/>
    </source>
</evidence>
<protein>
    <recommendedName>
        <fullName evidence="9">Efflux pump membrane transporter</fullName>
    </recommendedName>
</protein>
<proteinExistence type="inferred from homology"/>
<dbReference type="InterPro" id="IPR027463">
    <property type="entry name" value="AcrB_DN_DC_subdom"/>
</dbReference>
<dbReference type="PANTHER" id="PTHR32063:SF13">
    <property type="entry name" value="MULTIDRUG EFFLUX PUMP SUBUNIT ACRB-RELATED"/>
    <property type="match status" value="1"/>
</dbReference>